<dbReference type="EMBL" id="JBBJBU010000016">
    <property type="protein sequence ID" value="KAK7202555.1"/>
    <property type="molecule type" value="Genomic_DNA"/>
</dbReference>
<evidence type="ECO:0000256" key="2">
    <source>
        <dbReference type="ARBA" id="ARBA00009858"/>
    </source>
</evidence>
<sequence>MSFEAPSPTVCHAEACAIQDCLKRANYNESRCTAAIDALYSCCKKMYDENPSARAIACMKPELLELKMDQRRRESVDAKLHQPRR</sequence>
<organism evidence="6 7">
    <name type="scientific">Myxozyma melibiosi</name>
    <dbReference type="NCBI Taxonomy" id="54550"/>
    <lineage>
        <taxon>Eukaryota</taxon>
        <taxon>Fungi</taxon>
        <taxon>Dikarya</taxon>
        <taxon>Ascomycota</taxon>
        <taxon>Saccharomycotina</taxon>
        <taxon>Lipomycetes</taxon>
        <taxon>Lipomycetales</taxon>
        <taxon>Lipomycetaceae</taxon>
        <taxon>Myxozyma</taxon>
    </lineage>
</organism>
<keyword evidence="7" id="KW-1185">Reference proteome</keyword>
<evidence type="ECO:0000256" key="3">
    <source>
        <dbReference type="ARBA" id="ARBA00019406"/>
    </source>
</evidence>
<dbReference type="PROSITE" id="PS51808">
    <property type="entry name" value="CHCH"/>
    <property type="match status" value="1"/>
</dbReference>
<dbReference type="Proteomes" id="UP001498771">
    <property type="component" value="Unassembled WGS sequence"/>
</dbReference>
<dbReference type="PANTHER" id="PTHR15590">
    <property type="entry name" value="CX9C MOTIF-CONTAINING PROTEIN 4"/>
    <property type="match status" value="1"/>
</dbReference>
<name>A0ABR1EY77_9ASCO</name>
<evidence type="ECO:0000256" key="1">
    <source>
        <dbReference type="ARBA" id="ARBA00004569"/>
    </source>
</evidence>
<protein>
    <recommendedName>
        <fullName evidence="3">Cx9C motif-containing protein 4, mitochondrial</fullName>
    </recommendedName>
</protein>
<proteinExistence type="inferred from homology"/>
<dbReference type="RefSeq" id="XP_064765588.1">
    <property type="nucleotide sequence ID" value="XM_064915583.1"/>
</dbReference>
<comment type="caution">
    <text evidence="6">The sequence shown here is derived from an EMBL/GenBank/DDBJ whole genome shotgun (WGS) entry which is preliminary data.</text>
</comment>
<keyword evidence="5" id="KW-1015">Disulfide bond</keyword>
<keyword evidence="4" id="KW-0496">Mitochondrion</keyword>
<gene>
    <name evidence="6" type="ORF">BZA70DRAFT_97468</name>
</gene>
<dbReference type="GeneID" id="90041095"/>
<evidence type="ECO:0000313" key="6">
    <source>
        <dbReference type="EMBL" id="KAK7202555.1"/>
    </source>
</evidence>
<evidence type="ECO:0000256" key="5">
    <source>
        <dbReference type="ARBA" id="ARBA00023157"/>
    </source>
</evidence>
<dbReference type="Pfam" id="PF08991">
    <property type="entry name" value="CMC4"/>
    <property type="match status" value="1"/>
</dbReference>
<evidence type="ECO:0000256" key="4">
    <source>
        <dbReference type="ARBA" id="ARBA00023128"/>
    </source>
</evidence>
<evidence type="ECO:0000313" key="7">
    <source>
        <dbReference type="Proteomes" id="UP001498771"/>
    </source>
</evidence>
<dbReference type="SUPFAM" id="SSF47072">
    <property type="entry name" value="Cysteine alpha-hairpin motif"/>
    <property type="match status" value="1"/>
</dbReference>
<dbReference type="PANTHER" id="PTHR15590:SF0">
    <property type="entry name" value="CX9C MOTIF-CONTAINING PROTEIN 4"/>
    <property type="match status" value="1"/>
</dbReference>
<comment type="similarity">
    <text evidence="2">Belongs to the CMC4 family.</text>
</comment>
<accession>A0ABR1EY77</accession>
<dbReference type="Gene3D" id="1.10.287.1130">
    <property type="entry name" value="CytochromE C oxidase copper chaperone"/>
    <property type="match status" value="1"/>
</dbReference>
<dbReference type="InterPro" id="IPR009069">
    <property type="entry name" value="Cys_alpha_HP_mot_SF"/>
</dbReference>
<comment type="subcellular location">
    <subcellularLocation>
        <location evidence="1">Mitochondrion intermembrane space</location>
    </subcellularLocation>
</comment>
<dbReference type="InterPro" id="IPR027179">
    <property type="entry name" value="CMC4"/>
</dbReference>
<reference evidence="6 7" key="1">
    <citation type="submission" date="2024-03" db="EMBL/GenBank/DDBJ databases">
        <title>Genome-scale model development and genomic sequencing of the oleaginous clade Lipomyces.</title>
        <authorList>
            <consortium name="Lawrence Berkeley National Laboratory"/>
            <person name="Czajka J.J."/>
            <person name="Han Y."/>
            <person name="Kim J."/>
            <person name="Mondo S.J."/>
            <person name="Hofstad B.A."/>
            <person name="Robles A."/>
            <person name="Haridas S."/>
            <person name="Riley R."/>
            <person name="LaButti K."/>
            <person name="Pangilinan J."/>
            <person name="Andreopoulos W."/>
            <person name="Lipzen A."/>
            <person name="Yan J."/>
            <person name="Wang M."/>
            <person name="Ng V."/>
            <person name="Grigoriev I.V."/>
            <person name="Spatafora J.W."/>
            <person name="Magnuson J.K."/>
            <person name="Baker S.E."/>
            <person name="Pomraning K.R."/>
        </authorList>
    </citation>
    <scope>NUCLEOTIDE SEQUENCE [LARGE SCALE GENOMIC DNA]</scope>
    <source>
        <strain evidence="6 7">Phaff 52-87</strain>
    </source>
</reference>